<protein>
    <submittedName>
        <fullName evidence="1">Uncharacterized protein</fullName>
    </submittedName>
</protein>
<proteinExistence type="predicted"/>
<organism evidence="1">
    <name type="scientific">uncultured prokaryote</name>
    <dbReference type="NCBI Taxonomy" id="198431"/>
    <lineage>
        <taxon>unclassified sequences</taxon>
        <taxon>environmental samples</taxon>
    </lineage>
</organism>
<accession>A0A0H5Q7F8</accession>
<evidence type="ECO:0000313" key="1">
    <source>
        <dbReference type="EMBL" id="CRY97325.1"/>
    </source>
</evidence>
<dbReference type="EMBL" id="LN854026">
    <property type="protein sequence ID" value="CRY97325.1"/>
    <property type="molecule type" value="Genomic_DNA"/>
</dbReference>
<reference evidence="1" key="2">
    <citation type="submission" date="2015-07" db="EMBL/GenBank/DDBJ databases">
        <title>Plasmids, circular viruses and viroids from rat gut.</title>
        <authorList>
            <person name="Jorgensen T.J."/>
            <person name="Hansen M.A."/>
            <person name="Xu Z."/>
            <person name="Tabak M.A."/>
            <person name="Sorensen S.J."/>
            <person name="Hansen L.H."/>
        </authorList>
    </citation>
    <scope>NUCLEOTIDE SEQUENCE</scope>
    <source>
        <strain evidence="1">RGFK1487</strain>
    </source>
</reference>
<reference evidence="1" key="1">
    <citation type="submission" date="2015-06" db="EMBL/GenBank/DDBJ databases">
        <authorList>
            <person name="Joergensen T."/>
        </authorList>
    </citation>
    <scope>NUCLEOTIDE SEQUENCE</scope>
    <source>
        <strain evidence="1">RGFK1487</strain>
    </source>
</reference>
<dbReference type="AlphaFoldDB" id="A0A0H5Q7F8"/>
<name>A0A0H5Q7F8_9ZZZZ</name>
<sequence length="204" mass="21091">MVPGMVDIVRIRTNLTGTAVVGGGVSDFYFGGDSVADPQAAVDAVAAAWDVFTVQTKGWVASWDTAQAVIDAATGIQQLFTTVTPPANVAAAGAGDMVANATQALVKYQTAGVVAGRSVRGKTFIPGQQVNNIVNGKVSAGFMARGPDFVDALMAAAPDAVFGIYSRPFTPGVGDTRPPRSGSFHEVIGGTLWSQFAVLRSRRD</sequence>